<dbReference type="InterPro" id="IPR001604">
    <property type="entry name" value="Endo_G_ENPP1-like_dom"/>
</dbReference>
<proteinExistence type="predicted"/>
<dbReference type="InterPro" id="IPR020821">
    <property type="entry name" value="ENPP1-3/EXOG-like_nuc-like"/>
</dbReference>
<accession>A0A5B8ULD6</accession>
<keyword evidence="2" id="KW-0479">Metal-binding</keyword>
<keyword evidence="6" id="KW-0255">Endonuclease</keyword>
<dbReference type="GO" id="GO:0016787">
    <property type="term" value="F:hydrolase activity"/>
    <property type="evidence" value="ECO:0007669"/>
    <property type="project" value="InterPro"/>
</dbReference>
<dbReference type="KEGG" id="fgg:FSB75_16215"/>
<feature type="transmembrane region" description="Helical" evidence="3">
    <location>
        <begin position="21"/>
        <end position="39"/>
    </location>
</feature>
<dbReference type="InterPro" id="IPR044929">
    <property type="entry name" value="DNA/RNA_non-sp_Endonuclease_sf"/>
</dbReference>
<keyword evidence="3" id="KW-0812">Transmembrane</keyword>
<dbReference type="SMART" id="SM00892">
    <property type="entry name" value="Endonuclease_NS"/>
    <property type="match status" value="1"/>
</dbReference>
<organism evidence="6 7">
    <name type="scientific">Flavisolibacter ginsenosidimutans</name>
    <dbReference type="NCBI Taxonomy" id="661481"/>
    <lineage>
        <taxon>Bacteria</taxon>
        <taxon>Pseudomonadati</taxon>
        <taxon>Bacteroidota</taxon>
        <taxon>Chitinophagia</taxon>
        <taxon>Chitinophagales</taxon>
        <taxon>Chitinophagaceae</taxon>
        <taxon>Flavisolibacter</taxon>
    </lineage>
</organism>
<dbReference type="SMART" id="SM00477">
    <property type="entry name" value="NUC"/>
    <property type="match status" value="1"/>
</dbReference>
<protein>
    <submittedName>
        <fullName evidence="6">DNA/RNA non-specific endonuclease</fullName>
    </submittedName>
</protein>
<reference evidence="6 7" key="1">
    <citation type="journal article" date="2015" name="Int. J. Syst. Evol. Microbiol.">
        <title>Flavisolibacter ginsenosidimutans sp. nov., with ginsenoside-converting activity isolated from soil used for cultivating ginseng.</title>
        <authorList>
            <person name="Zhao Y."/>
            <person name="Liu Q."/>
            <person name="Kang M.S."/>
            <person name="Jin F."/>
            <person name="Yu H."/>
            <person name="Im W.T."/>
        </authorList>
    </citation>
    <scope>NUCLEOTIDE SEQUENCE [LARGE SCALE GENOMIC DNA]</scope>
    <source>
        <strain evidence="6 7">Gsoil 636</strain>
    </source>
</reference>
<dbReference type="AlphaFoldDB" id="A0A5B8ULD6"/>
<keyword evidence="6" id="KW-0378">Hydrolase</keyword>
<feature type="domain" description="DNA/RNA non-specific endonuclease/pyrophosphatase/phosphodiesterase" evidence="5">
    <location>
        <begin position="73"/>
        <end position="267"/>
    </location>
</feature>
<keyword evidence="6" id="KW-0540">Nuclease</keyword>
<dbReference type="InterPro" id="IPR044925">
    <property type="entry name" value="His-Me_finger_sf"/>
</dbReference>
<feature type="binding site" evidence="2">
    <location>
        <position position="167"/>
    </location>
    <ligand>
        <name>Mg(2+)</name>
        <dbReference type="ChEBI" id="CHEBI:18420"/>
        <note>catalytic</note>
    </ligand>
</feature>
<feature type="domain" description="ENPP1-3/EXOG-like endonuclease/phosphodiesterase" evidence="4">
    <location>
        <begin position="74"/>
        <end position="267"/>
    </location>
</feature>
<dbReference type="Proteomes" id="UP000321204">
    <property type="component" value="Chromosome"/>
</dbReference>
<evidence type="ECO:0000259" key="4">
    <source>
        <dbReference type="SMART" id="SM00477"/>
    </source>
</evidence>
<keyword evidence="3" id="KW-1133">Transmembrane helix</keyword>
<dbReference type="GO" id="GO:0046872">
    <property type="term" value="F:metal ion binding"/>
    <property type="evidence" value="ECO:0007669"/>
    <property type="project" value="UniProtKB-KW"/>
</dbReference>
<evidence type="ECO:0000256" key="1">
    <source>
        <dbReference type="PIRSR" id="PIRSR640255-1"/>
    </source>
</evidence>
<dbReference type="Pfam" id="PF01223">
    <property type="entry name" value="Endonuclease_NS"/>
    <property type="match status" value="1"/>
</dbReference>
<dbReference type="PANTHER" id="PTHR13966:SF5">
    <property type="entry name" value="ENDONUCLEASE G, MITOCHONDRIAL"/>
    <property type="match status" value="1"/>
</dbReference>
<evidence type="ECO:0000313" key="7">
    <source>
        <dbReference type="Proteomes" id="UP000321204"/>
    </source>
</evidence>
<gene>
    <name evidence="6" type="ORF">FSB75_16215</name>
</gene>
<evidence type="ECO:0000256" key="3">
    <source>
        <dbReference type="SAM" id="Phobius"/>
    </source>
</evidence>
<dbReference type="Gene3D" id="3.40.570.10">
    <property type="entry name" value="Extracellular Endonuclease, subunit A"/>
    <property type="match status" value="1"/>
</dbReference>
<feature type="active site" description="Proton acceptor" evidence="1">
    <location>
        <position position="136"/>
    </location>
</feature>
<evidence type="ECO:0000259" key="5">
    <source>
        <dbReference type="SMART" id="SM00892"/>
    </source>
</evidence>
<dbReference type="OrthoDB" id="9770276at2"/>
<keyword evidence="7" id="KW-1185">Reference proteome</keyword>
<dbReference type="InterPro" id="IPR040255">
    <property type="entry name" value="Non-specific_endonuclease"/>
</dbReference>
<dbReference type="EMBL" id="CP042433">
    <property type="protein sequence ID" value="QEC57378.1"/>
    <property type="molecule type" value="Genomic_DNA"/>
</dbReference>
<dbReference type="GO" id="GO:0003676">
    <property type="term" value="F:nucleic acid binding"/>
    <property type="evidence" value="ECO:0007669"/>
    <property type="project" value="InterPro"/>
</dbReference>
<evidence type="ECO:0000256" key="2">
    <source>
        <dbReference type="PIRSR" id="PIRSR640255-2"/>
    </source>
</evidence>
<keyword evidence="3" id="KW-0472">Membrane</keyword>
<evidence type="ECO:0000313" key="6">
    <source>
        <dbReference type="EMBL" id="QEC57378.1"/>
    </source>
</evidence>
<dbReference type="SUPFAM" id="SSF54060">
    <property type="entry name" value="His-Me finger endonucleases"/>
    <property type="match status" value="1"/>
</dbReference>
<dbReference type="CDD" id="cd00091">
    <property type="entry name" value="NUC"/>
    <property type="match status" value="1"/>
</dbReference>
<dbReference type="PANTHER" id="PTHR13966">
    <property type="entry name" value="ENDONUCLEASE RELATED"/>
    <property type="match status" value="1"/>
</dbReference>
<sequence>MAMNAKPDKQFRQTTNKNTTVLIVVFILLLVLLAILLFTCRQQKLSTGNKYKHDSTLNAMQIPAVKPADQIIEHTGYTLCFVPKYEQASWVAYVLRGNQLQAAHFDRTNQFMTDPLAKPHSADDEDYEASGYDRGHLASAEDMSWSATTMAESFYYSNMSPQVPAFNRGVWKRLEELVRYWSSAYDSIYVVTGPVLTDGLPTIGHDNVAVPQFYYKVILEYNPQGVRGIGFVLPNQASAATLKSFAVSIDSVEHLTGLDFFPKLPDDVEGKVESNLDVNDWLWTRKRARQAQ</sequence>
<name>A0A5B8ULD6_9BACT</name>
<dbReference type="GO" id="GO:0004519">
    <property type="term" value="F:endonuclease activity"/>
    <property type="evidence" value="ECO:0007669"/>
    <property type="project" value="UniProtKB-KW"/>
</dbReference>